<dbReference type="PANTHER" id="PTHR42928:SF5">
    <property type="entry name" value="BLR1237 PROTEIN"/>
    <property type="match status" value="1"/>
</dbReference>
<dbReference type="Gene3D" id="3.40.190.10">
    <property type="entry name" value="Periplasmic binding protein-like II"/>
    <property type="match status" value="1"/>
</dbReference>
<dbReference type="CDD" id="cd07012">
    <property type="entry name" value="PBP2_Bug_TTT"/>
    <property type="match status" value="1"/>
</dbReference>
<evidence type="ECO:0000256" key="2">
    <source>
        <dbReference type="SAM" id="SignalP"/>
    </source>
</evidence>
<evidence type="ECO:0000313" key="4">
    <source>
        <dbReference type="Proteomes" id="UP000518288"/>
    </source>
</evidence>
<dbReference type="Gene3D" id="3.40.190.150">
    <property type="entry name" value="Bordetella uptake gene, domain 1"/>
    <property type="match status" value="1"/>
</dbReference>
<gene>
    <name evidence="3" type="ORF">BDD16_004252</name>
</gene>
<feature type="chain" id="PRO_5031237256" evidence="2">
    <location>
        <begin position="21"/>
        <end position="321"/>
    </location>
</feature>
<dbReference type="InterPro" id="IPR005064">
    <property type="entry name" value="BUG"/>
</dbReference>
<dbReference type="Pfam" id="PF03401">
    <property type="entry name" value="TctC"/>
    <property type="match status" value="1"/>
</dbReference>
<sequence>MKLLKLIVTAALAVATAASAQEWPTKPIRLIIPYAAGSGPDIAMRPVADRLGQILKQAVVVDNIAGAGGIVGSQTLARAKPDGYTFGFGNNITLAVNKSFFDKLPYDPDKDFQPVGLLFDNPYILVARPTLKVGNLQELIAYVKANPGKANFASGTGVGSGSHLTGEMMRSQAGLDISHIPYKSGSQALSDLVNGSVDVLFDNVNGVQQFIKNGQIKPLAVTSAKRLPQFPDIPTMAESGFPGFEAVAWGGIIAPAGTPPAIVQRLNAAIAEALKSPEVVRANQTMALNPLASSTQEFSAFIAKESVKWARIVKTSGAKPE</sequence>
<dbReference type="InterPro" id="IPR042100">
    <property type="entry name" value="Bug_dom1"/>
</dbReference>
<dbReference type="RefSeq" id="WP_310732874.1">
    <property type="nucleotide sequence ID" value="NZ_JACCFH010000001.1"/>
</dbReference>
<proteinExistence type="inferred from homology"/>
<comment type="similarity">
    <text evidence="1">Belongs to the UPF0065 (bug) family.</text>
</comment>
<evidence type="ECO:0000313" key="3">
    <source>
        <dbReference type="EMBL" id="NYG35266.1"/>
    </source>
</evidence>
<dbReference type="EMBL" id="JACCFH010000001">
    <property type="protein sequence ID" value="NYG35266.1"/>
    <property type="molecule type" value="Genomic_DNA"/>
</dbReference>
<keyword evidence="4" id="KW-1185">Reference proteome</keyword>
<dbReference type="SUPFAM" id="SSF53850">
    <property type="entry name" value="Periplasmic binding protein-like II"/>
    <property type="match status" value="1"/>
</dbReference>
<reference evidence="3 4" key="1">
    <citation type="submission" date="2020-07" db="EMBL/GenBank/DDBJ databases">
        <title>Genomic Encyclopedia of Archaeal and Bacterial Type Strains, Phase II (KMG-II): from individual species to whole genera.</title>
        <authorList>
            <person name="Goeker M."/>
        </authorList>
    </citation>
    <scope>NUCLEOTIDE SEQUENCE [LARGE SCALE GENOMIC DNA]</scope>
    <source>
        <strain evidence="3 4">DSM 21226</strain>
    </source>
</reference>
<dbReference type="PANTHER" id="PTHR42928">
    <property type="entry name" value="TRICARBOXYLATE-BINDING PROTEIN"/>
    <property type="match status" value="1"/>
</dbReference>
<name>A0A7Y9R331_9BURK</name>
<dbReference type="Proteomes" id="UP000518288">
    <property type="component" value="Unassembled WGS sequence"/>
</dbReference>
<dbReference type="AlphaFoldDB" id="A0A7Y9R331"/>
<organism evidence="3 4">
    <name type="scientific">Sphaerotilus montanus</name>
    <dbReference type="NCBI Taxonomy" id="522889"/>
    <lineage>
        <taxon>Bacteria</taxon>
        <taxon>Pseudomonadati</taxon>
        <taxon>Pseudomonadota</taxon>
        <taxon>Betaproteobacteria</taxon>
        <taxon>Burkholderiales</taxon>
        <taxon>Sphaerotilaceae</taxon>
        <taxon>Sphaerotilus</taxon>
    </lineage>
</organism>
<comment type="caution">
    <text evidence="3">The sequence shown here is derived from an EMBL/GenBank/DDBJ whole genome shotgun (WGS) entry which is preliminary data.</text>
</comment>
<feature type="signal peptide" evidence="2">
    <location>
        <begin position="1"/>
        <end position="20"/>
    </location>
</feature>
<evidence type="ECO:0000256" key="1">
    <source>
        <dbReference type="ARBA" id="ARBA00006987"/>
    </source>
</evidence>
<accession>A0A7Y9R331</accession>
<protein>
    <submittedName>
        <fullName evidence="3">Tripartite-type tricarboxylate transporter receptor subunit TctC</fullName>
    </submittedName>
</protein>
<keyword evidence="3" id="KW-0675">Receptor</keyword>
<keyword evidence="2" id="KW-0732">Signal</keyword>
<dbReference type="PIRSF" id="PIRSF017082">
    <property type="entry name" value="YflP"/>
    <property type="match status" value="1"/>
</dbReference>